<feature type="compositionally biased region" description="Low complexity" evidence="1">
    <location>
        <begin position="523"/>
        <end position="533"/>
    </location>
</feature>
<evidence type="ECO:0000256" key="2">
    <source>
        <dbReference type="SAM" id="Phobius"/>
    </source>
</evidence>
<keyword evidence="2" id="KW-0812">Transmembrane</keyword>
<dbReference type="GO" id="GO:0005811">
    <property type="term" value="C:lipid droplet"/>
    <property type="evidence" value="ECO:0007669"/>
    <property type="project" value="EnsemblMetazoa"/>
</dbReference>
<feature type="compositionally biased region" description="Basic and acidic residues" evidence="1">
    <location>
        <begin position="290"/>
        <end position="303"/>
    </location>
</feature>
<gene>
    <name evidence="3" type="primary">Dere\GG20947</name>
    <name evidence="3" type="synonym">dere_GLEANR_5700</name>
    <name evidence="3" type="synonym">GG20947</name>
    <name evidence="3" type="ORF">Dere_GG20947</name>
</gene>
<accession>A0A0Q5VUY9</accession>
<protein>
    <submittedName>
        <fullName evidence="3">Uncharacterized protein, isoform B</fullName>
    </submittedName>
</protein>
<dbReference type="Pfam" id="PF16091">
    <property type="entry name" value="DUF4820"/>
    <property type="match status" value="1"/>
</dbReference>
<feature type="compositionally biased region" description="Acidic residues" evidence="1">
    <location>
        <begin position="234"/>
        <end position="262"/>
    </location>
</feature>
<keyword evidence="2" id="KW-1133">Transmembrane helix</keyword>
<dbReference type="GO" id="GO:0055088">
    <property type="term" value="P:lipid homeostasis"/>
    <property type="evidence" value="ECO:0007669"/>
    <property type="project" value="EnsemblMetazoa"/>
</dbReference>
<feature type="region of interest" description="Disordered" evidence="1">
    <location>
        <begin position="233"/>
        <end position="421"/>
    </location>
</feature>
<evidence type="ECO:0000256" key="1">
    <source>
        <dbReference type="SAM" id="MobiDB-lite"/>
    </source>
</evidence>
<feature type="compositionally biased region" description="Acidic residues" evidence="1">
    <location>
        <begin position="207"/>
        <end position="219"/>
    </location>
</feature>
<dbReference type="OrthoDB" id="7398970at2759"/>
<dbReference type="KEGG" id="der:6547306"/>
<dbReference type="eggNOG" id="ENOG502S7E4">
    <property type="taxonomic scope" value="Eukaryota"/>
</dbReference>
<feature type="compositionally biased region" description="Polar residues" evidence="1">
    <location>
        <begin position="498"/>
        <end position="517"/>
    </location>
</feature>
<feature type="compositionally biased region" description="Low complexity" evidence="1">
    <location>
        <begin position="395"/>
        <end position="407"/>
    </location>
</feature>
<feature type="transmembrane region" description="Helical" evidence="2">
    <location>
        <begin position="103"/>
        <end position="125"/>
    </location>
</feature>
<keyword evidence="4" id="KW-1185">Reference proteome</keyword>
<proteinExistence type="predicted"/>
<name>A0A0Q5VUY9_DROER</name>
<keyword evidence="2" id="KW-0472">Membrane</keyword>
<reference evidence="3 4" key="2">
    <citation type="journal article" date="2008" name="Bioinformatics">
        <title>Assembly reconciliation.</title>
        <authorList>
            <person name="Zimin A.V."/>
            <person name="Smith D.R."/>
            <person name="Sutton G."/>
            <person name="Yorke J.A."/>
        </authorList>
    </citation>
    <scope>NUCLEOTIDE SEQUENCE [LARGE SCALE GENOMIC DNA]</scope>
    <source>
        <strain evidence="3 4">TSC#14021-0224.01</strain>
    </source>
</reference>
<feature type="region of interest" description="Disordered" evidence="1">
    <location>
        <begin position="193"/>
        <end position="219"/>
    </location>
</feature>
<dbReference type="EMBL" id="CH954179">
    <property type="protein sequence ID" value="KQS62105.1"/>
    <property type="molecule type" value="Genomic_DNA"/>
</dbReference>
<dbReference type="InterPro" id="IPR032150">
    <property type="entry name" value="DUF4820"/>
</dbReference>
<evidence type="ECO:0000313" key="4">
    <source>
        <dbReference type="Proteomes" id="UP000008711"/>
    </source>
</evidence>
<organism evidence="3 4">
    <name type="scientific">Drosophila erecta</name>
    <name type="common">Fruit fly</name>
    <dbReference type="NCBI Taxonomy" id="7220"/>
    <lineage>
        <taxon>Eukaryota</taxon>
        <taxon>Metazoa</taxon>
        <taxon>Ecdysozoa</taxon>
        <taxon>Arthropoda</taxon>
        <taxon>Hexapoda</taxon>
        <taxon>Insecta</taxon>
        <taxon>Pterygota</taxon>
        <taxon>Neoptera</taxon>
        <taxon>Endopterygota</taxon>
        <taxon>Diptera</taxon>
        <taxon>Brachycera</taxon>
        <taxon>Muscomorpha</taxon>
        <taxon>Ephydroidea</taxon>
        <taxon>Drosophilidae</taxon>
        <taxon>Drosophila</taxon>
        <taxon>Sophophora</taxon>
    </lineage>
</organism>
<dbReference type="Proteomes" id="UP000008711">
    <property type="component" value="Unassembled WGS sequence"/>
</dbReference>
<feature type="compositionally biased region" description="Basic residues" evidence="1">
    <location>
        <begin position="534"/>
        <end position="548"/>
    </location>
</feature>
<evidence type="ECO:0000313" key="3">
    <source>
        <dbReference type="EMBL" id="KQS62105.1"/>
    </source>
</evidence>
<dbReference type="AlphaFoldDB" id="A0A0Q5VUY9"/>
<sequence>MAQETKSVAAAKDQNQRDHIDEEEVIELHKSRSFYDRVREQAERFASTRIGQFVIERVDKALAMIEDAAKWSLPQEKSAAPLERPLPWIPFLMLLVLLRLTRIWLSVGTLLIGNGPILPTDMVYFMQTRRRKLRAIRVHGLKVMRRRQQEVSYGSGKGLTQKLNQWFSRAMCRPGVQQDSSSRRVFVHHSEQGLSNSVVKRPREEDYNADADAEADADADLTIDQMLAKYANENSEDDSDFVPNEEEEESSSSGDSDSESDSSEGISSGEVDEVVNKAKQKSAGAAVENGVHKAVEKENDKGKLNVTTTSNGNNDKEQAEVAAAAQPDEEWKSSPGHMSAAAMNTRLYNNTAAAATRDPDPDTEPDTQPEPEIPSEPPSQSQPSTDETDDDAEDSCSTSGSSPTGSTVYRADETQPDTQTDQILEVAATIIDSHLSNYPTVDTLTPATSSEDIFYSPIGSPTCFNTSLGSQALLKRASIQSVLAHSTPTTEVRDQPTEKANNSVPQTPETAKTQPQTPKEVLHQNQQQNQQQRQRNHPHQRYRGRNRR</sequence>
<feature type="region of interest" description="Disordered" evidence="1">
    <location>
        <begin position="485"/>
        <end position="548"/>
    </location>
</feature>
<reference evidence="3 4" key="1">
    <citation type="journal article" date="2007" name="Nature">
        <title>Evolution of genes and genomes on the Drosophila phylogeny.</title>
        <authorList>
            <consortium name="Drosophila 12 Genomes Consortium"/>
            <person name="Clark A.G."/>
            <person name="Eisen M.B."/>
            <person name="Smith D.R."/>
            <person name="Bergman C.M."/>
            <person name="Oliver B."/>
            <person name="Markow T.A."/>
            <person name="Kaufman T.C."/>
            <person name="Kellis M."/>
            <person name="Gelbart W."/>
            <person name="Iyer V.N."/>
            <person name="Pollard D.A."/>
            <person name="Sackton T.B."/>
            <person name="Larracuente A.M."/>
            <person name="Singh N.D."/>
            <person name="Abad J.P."/>
            <person name="Abt D.N."/>
            <person name="Adryan B."/>
            <person name="Aguade M."/>
            <person name="Akashi H."/>
            <person name="Anderson W.W."/>
            <person name="Aquadro C.F."/>
            <person name="Ardell D.H."/>
            <person name="Arguello R."/>
            <person name="Artieri C.G."/>
            <person name="Barbash D.A."/>
            <person name="Barker D."/>
            <person name="Barsanti P."/>
            <person name="Batterham P."/>
            <person name="Batzoglou S."/>
            <person name="Begun D."/>
            <person name="Bhutkar A."/>
            <person name="Blanco E."/>
            <person name="Bosak S.A."/>
            <person name="Bradley R.K."/>
            <person name="Brand A.D."/>
            <person name="Brent M.R."/>
            <person name="Brooks A.N."/>
            <person name="Brown R.H."/>
            <person name="Butlin R.K."/>
            <person name="Caggese C."/>
            <person name="Calvi B.R."/>
            <person name="Bernardo de Carvalho A."/>
            <person name="Caspi A."/>
            <person name="Castrezana S."/>
            <person name="Celniker S.E."/>
            <person name="Chang J.L."/>
            <person name="Chapple C."/>
            <person name="Chatterji S."/>
            <person name="Chinwalla A."/>
            <person name="Civetta A."/>
            <person name="Clifton S.W."/>
            <person name="Comeron J.M."/>
            <person name="Costello J.C."/>
            <person name="Coyne J.A."/>
            <person name="Daub J."/>
            <person name="David R.G."/>
            <person name="Delcher A.L."/>
            <person name="Delehaunty K."/>
            <person name="Do C.B."/>
            <person name="Ebling H."/>
            <person name="Edwards K."/>
            <person name="Eickbush T."/>
            <person name="Evans J.D."/>
            <person name="Filipski A."/>
            <person name="Findeiss S."/>
            <person name="Freyhult E."/>
            <person name="Fulton L."/>
            <person name="Fulton R."/>
            <person name="Garcia A.C."/>
            <person name="Gardiner A."/>
            <person name="Garfield D.A."/>
            <person name="Garvin B.E."/>
            <person name="Gibson G."/>
            <person name="Gilbert D."/>
            <person name="Gnerre S."/>
            <person name="Godfrey J."/>
            <person name="Good R."/>
            <person name="Gotea V."/>
            <person name="Gravely B."/>
            <person name="Greenberg A.J."/>
            <person name="Griffiths-Jones S."/>
            <person name="Gross S."/>
            <person name="Guigo R."/>
            <person name="Gustafson E.A."/>
            <person name="Haerty W."/>
            <person name="Hahn M.W."/>
            <person name="Halligan D.L."/>
            <person name="Halpern A.L."/>
            <person name="Halter G.M."/>
            <person name="Han M.V."/>
            <person name="Heger A."/>
            <person name="Hillier L."/>
            <person name="Hinrichs A.S."/>
            <person name="Holmes I."/>
            <person name="Hoskins R.A."/>
            <person name="Hubisz M.J."/>
            <person name="Hultmark D."/>
            <person name="Huntley M.A."/>
            <person name="Jaffe D.B."/>
            <person name="Jagadeeshan S."/>
            <person name="Jeck W.R."/>
            <person name="Johnson J."/>
            <person name="Jones C.D."/>
            <person name="Jordan W.C."/>
            <person name="Karpen G.H."/>
            <person name="Kataoka E."/>
            <person name="Keightley P.D."/>
            <person name="Kheradpour P."/>
            <person name="Kirkness E.F."/>
            <person name="Koerich L.B."/>
            <person name="Kristiansen K."/>
            <person name="Kudrna D."/>
            <person name="Kulathinal R.J."/>
            <person name="Kumar S."/>
            <person name="Kwok R."/>
            <person name="Lander E."/>
            <person name="Langley C.H."/>
            <person name="Lapoint R."/>
            <person name="Lazzaro B.P."/>
            <person name="Lee S.J."/>
            <person name="Levesque L."/>
            <person name="Li R."/>
            <person name="Lin C.F."/>
            <person name="Lin M.F."/>
            <person name="Lindblad-Toh K."/>
            <person name="Llopart A."/>
            <person name="Long M."/>
            <person name="Low L."/>
            <person name="Lozovsky E."/>
            <person name="Lu J."/>
            <person name="Luo M."/>
            <person name="Machado C.A."/>
            <person name="Makalowski W."/>
            <person name="Marzo M."/>
            <person name="Matsuda M."/>
            <person name="Matzkin L."/>
            <person name="McAllister B."/>
            <person name="McBride C.S."/>
            <person name="McKernan B."/>
            <person name="McKernan K."/>
            <person name="Mendez-Lago M."/>
            <person name="Minx P."/>
            <person name="Mollenhauer M.U."/>
            <person name="Montooth K."/>
            <person name="Mount S.M."/>
            <person name="Mu X."/>
            <person name="Myers E."/>
            <person name="Negre B."/>
            <person name="Newfeld S."/>
            <person name="Nielsen R."/>
            <person name="Noor M.A."/>
            <person name="O'Grady P."/>
            <person name="Pachter L."/>
            <person name="Papaceit M."/>
            <person name="Parisi M.J."/>
            <person name="Parisi M."/>
            <person name="Parts L."/>
            <person name="Pedersen J.S."/>
            <person name="Pesole G."/>
            <person name="Phillippy A.M."/>
            <person name="Ponting C.P."/>
            <person name="Pop M."/>
            <person name="Porcelli D."/>
            <person name="Powell J.R."/>
            <person name="Prohaska S."/>
            <person name="Pruitt K."/>
            <person name="Puig M."/>
            <person name="Quesneville H."/>
            <person name="Ram K.R."/>
            <person name="Rand D."/>
            <person name="Rasmussen M.D."/>
            <person name="Reed L.K."/>
            <person name="Reenan R."/>
            <person name="Reily A."/>
            <person name="Remington K.A."/>
            <person name="Rieger T.T."/>
            <person name="Ritchie M.G."/>
            <person name="Robin C."/>
            <person name="Rogers Y.H."/>
            <person name="Rohde C."/>
            <person name="Rozas J."/>
            <person name="Rubenfield M.J."/>
            <person name="Ruiz A."/>
            <person name="Russo S."/>
            <person name="Salzberg S.L."/>
            <person name="Sanchez-Gracia A."/>
            <person name="Saranga D.J."/>
            <person name="Sato H."/>
            <person name="Schaeffer S.W."/>
            <person name="Schatz M.C."/>
            <person name="Schlenke T."/>
            <person name="Schwartz R."/>
            <person name="Segarra C."/>
            <person name="Singh R.S."/>
            <person name="Sirot L."/>
            <person name="Sirota M."/>
            <person name="Sisneros N.B."/>
            <person name="Smith C.D."/>
            <person name="Smith T.F."/>
            <person name="Spieth J."/>
            <person name="Stage D.E."/>
            <person name="Stark A."/>
            <person name="Stephan W."/>
            <person name="Strausberg R.L."/>
            <person name="Strempel S."/>
            <person name="Sturgill D."/>
            <person name="Sutton G."/>
            <person name="Sutton G.G."/>
            <person name="Tao W."/>
            <person name="Teichmann S."/>
            <person name="Tobari Y.N."/>
            <person name="Tomimura Y."/>
            <person name="Tsolas J.M."/>
            <person name="Valente V.L."/>
            <person name="Venter E."/>
            <person name="Venter J.C."/>
            <person name="Vicario S."/>
            <person name="Vieira F.G."/>
            <person name="Vilella A.J."/>
            <person name="Villasante A."/>
            <person name="Walenz B."/>
            <person name="Wang J."/>
            <person name="Wasserman M."/>
            <person name="Watts T."/>
            <person name="Wilson D."/>
            <person name="Wilson R.K."/>
            <person name="Wing R.A."/>
            <person name="Wolfner M.F."/>
            <person name="Wong A."/>
            <person name="Wong G.K."/>
            <person name="Wu C.I."/>
            <person name="Wu G."/>
            <person name="Yamamoto D."/>
            <person name="Yang H.P."/>
            <person name="Yang S.P."/>
            <person name="Yorke J.A."/>
            <person name="Yoshida K."/>
            <person name="Zdobnov E."/>
            <person name="Zhang P."/>
            <person name="Zhang Y."/>
            <person name="Zimin A.V."/>
            <person name="Baldwin J."/>
            <person name="Abdouelleil A."/>
            <person name="Abdulkadir J."/>
            <person name="Abebe A."/>
            <person name="Abera B."/>
            <person name="Abreu J."/>
            <person name="Acer S.C."/>
            <person name="Aftuck L."/>
            <person name="Alexander A."/>
            <person name="An P."/>
            <person name="Anderson E."/>
            <person name="Anderson S."/>
            <person name="Arachi H."/>
            <person name="Azer M."/>
            <person name="Bachantsang P."/>
            <person name="Barry A."/>
            <person name="Bayul T."/>
            <person name="Berlin A."/>
            <person name="Bessette D."/>
            <person name="Bloom T."/>
            <person name="Blye J."/>
            <person name="Boguslavskiy L."/>
            <person name="Bonnet C."/>
            <person name="Boukhgalter B."/>
            <person name="Bourzgui I."/>
            <person name="Brown A."/>
            <person name="Cahill P."/>
            <person name="Channer S."/>
            <person name="Cheshatsang Y."/>
            <person name="Chuda L."/>
            <person name="Citroen M."/>
            <person name="Collymore A."/>
            <person name="Cooke P."/>
            <person name="Costello M."/>
            <person name="D'Aco K."/>
            <person name="Daza R."/>
            <person name="De Haan G."/>
            <person name="DeGray S."/>
            <person name="DeMaso C."/>
            <person name="Dhargay N."/>
            <person name="Dooley K."/>
            <person name="Dooley E."/>
            <person name="Doricent M."/>
            <person name="Dorje P."/>
            <person name="Dorjee K."/>
            <person name="Dupes A."/>
            <person name="Elong R."/>
            <person name="Falk J."/>
            <person name="Farina A."/>
            <person name="Faro S."/>
            <person name="Ferguson D."/>
            <person name="Fisher S."/>
            <person name="Foley C.D."/>
            <person name="Franke A."/>
            <person name="Friedrich D."/>
            <person name="Gadbois L."/>
            <person name="Gearin G."/>
            <person name="Gearin C.R."/>
            <person name="Giannoukos G."/>
            <person name="Goode T."/>
            <person name="Graham J."/>
            <person name="Grandbois E."/>
            <person name="Grewal S."/>
            <person name="Gyaltsen K."/>
            <person name="Hafez N."/>
            <person name="Hagos B."/>
            <person name="Hall J."/>
            <person name="Henson C."/>
            <person name="Hollinger A."/>
            <person name="Honan T."/>
            <person name="Huard M.D."/>
            <person name="Hughes L."/>
            <person name="Hurhula B."/>
            <person name="Husby M.E."/>
            <person name="Kamat A."/>
            <person name="Kanga B."/>
            <person name="Kashin S."/>
            <person name="Khazanovich D."/>
            <person name="Kisner P."/>
            <person name="Lance K."/>
            <person name="Lara M."/>
            <person name="Lee W."/>
            <person name="Lennon N."/>
            <person name="Letendre F."/>
            <person name="LeVine R."/>
            <person name="Lipovsky A."/>
            <person name="Liu X."/>
            <person name="Liu J."/>
            <person name="Liu S."/>
            <person name="Lokyitsang T."/>
            <person name="Lokyitsang Y."/>
            <person name="Lubonja R."/>
            <person name="Lui A."/>
            <person name="MacDonald P."/>
            <person name="Magnisalis V."/>
            <person name="Maru K."/>
            <person name="Matthews C."/>
            <person name="McCusker W."/>
            <person name="McDonough S."/>
            <person name="Mehta T."/>
            <person name="Meldrim J."/>
            <person name="Meneus L."/>
            <person name="Mihai O."/>
            <person name="Mihalev A."/>
            <person name="Mihova T."/>
            <person name="Mittelman R."/>
            <person name="Mlenga V."/>
            <person name="Montmayeur A."/>
            <person name="Mulrain L."/>
            <person name="Navidi A."/>
            <person name="Naylor J."/>
            <person name="Negash T."/>
            <person name="Nguyen T."/>
            <person name="Nguyen N."/>
            <person name="Nicol R."/>
            <person name="Norbu C."/>
            <person name="Norbu N."/>
            <person name="Novod N."/>
            <person name="O'Neill B."/>
            <person name="Osman S."/>
            <person name="Markiewicz E."/>
            <person name="Oyono O.L."/>
            <person name="Patti C."/>
            <person name="Phunkhang P."/>
            <person name="Pierre F."/>
            <person name="Priest M."/>
            <person name="Raghuraman S."/>
            <person name="Rege F."/>
            <person name="Reyes R."/>
            <person name="Rise C."/>
            <person name="Rogov P."/>
            <person name="Ross K."/>
            <person name="Ryan E."/>
            <person name="Settipalli S."/>
            <person name="Shea T."/>
            <person name="Sherpa N."/>
            <person name="Shi L."/>
            <person name="Shih D."/>
            <person name="Sparrow T."/>
            <person name="Spaulding J."/>
            <person name="Stalker J."/>
            <person name="Stange-Thomann N."/>
            <person name="Stavropoulos S."/>
            <person name="Stone C."/>
            <person name="Strader C."/>
            <person name="Tesfaye S."/>
            <person name="Thomson T."/>
            <person name="Thoulutsang Y."/>
            <person name="Thoulutsang D."/>
            <person name="Topham K."/>
            <person name="Topping I."/>
            <person name="Tsamla T."/>
            <person name="Vassiliev H."/>
            <person name="Vo A."/>
            <person name="Wangchuk T."/>
            <person name="Wangdi T."/>
            <person name="Weiand M."/>
            <person name="Wilkinson J."/>
            <person name="Wilson A."/>
            <person name="Yadav S."/>
            <person name="Young G."/>
            <person name="Yu Q."/>
            <person name="Zembek L."/>
            <person name="Zhong D."/>
            <person name="Zimmer A."/>
            <person name="Zwirko Z."/>
            <person name="Jaffe D.B."/>
            <person name="Alvarez P."/>
            <person name="Brockman W."/>
            <person name="Butler J."/>
            <person name="Chin C."/>
            <person name="Gnerre S."/>
            <person name="Grabherr M."/>
            <person name="Kleber M."/>
            <person name="Mauceli E."/>
            <person name="MacCallum I."/>
        </authorList>
    </citation>
    <scope>NUCLEOTIDE SEQUENCE [LARGE SCALE GENOMIC DNA]</scope>
    <source>
        <strain evidence="3 4">TSC#14021-0224.01</strain>
    </source>
</reference>